<protein>
    <submittedName>
        <fullName evidence="1">Uncharacterized protein</fullName>
    </submittedName>
</protein>
<gene>
    <name evidence="1" type="ORF">JCGZ_12653</name>
</gene>
<evidence type="ECO:0000313" key="2">
    <source>
        <dbReference type="Proteomes" id="UP000027138"/>
    </source>
</evidence>
<dbReference type="Proteomes" id="UP000027138">
    <property type="component" value="Unassembled WGS sequence"/>
</dbReference>
<dbReference type="EMBL" id="KK914535">
    <property type="protein sequence ID" value="KDP34305.1"/>
    <property type="molecule type" value="Genomic_DNA"/>
</dbReference>
<organism evidence="1 2">
    <name type="scientific">Jatropha curcas</name>
    <name type="common">Barbados nut</name>
    <dbReference type="NCBI Taxonomy" id="180498"/>
    <lineage>
        <taxon>Eukaryota</taxon>
        <taxon>Viridiplantae</taxon>
        <taxon>Streptophyta</taxon>
        <taxon>Embryophyta</taxon>
        <taxon>Tracheophyta</taxon>
        <taxon>Spermatophyta</taxon>
        <taxon>Magnoliopsida</taxon>
        <taxon>eudicotyledons</taxon>
        <taxon>Gunneridae</taxon>
        <taxon>Pentapetalae</taxon>
        <taxon>rosids</taxon>
        <taxon>fabids</taxon>
        <taxon>Malpighiales</taxon>
        <taxon>Euphorbiaceae</taxon>
        <taxon>Crotonoideae</taxon>
        <taxon>Jatropheae</taxon>
        <taxon>Jatropha</taxon>
    </lineage>
</organism>
<keyword evidence="2" id="KW-1185">Reference proteome</keyword>
<proteinExistence type="predicted"/>
<name>A0A067KPU4_JATCU</name>
<sequence>MRESGELNATLEEDLKVEQAKMNADLATCAVNDMLLRQSDLIMTKLYSQFPKGDWGFVGEVDVHKGLEIEDEVATGGDAMNVEVQDLMEDVLPMDALSALGIPRTAISSDSGTIEAALALPSRVIGDPLVVE</sequence>
<reference evidence="1 2" key="1">
    <citation type="journal article" date="2014" name="PLoS ONE">
        <title>Global Analysis of Gene Expression Profiles in Physic Nut (Jatropha curcas L.) Seedlings Exposed to Salt Stress.</title>
        <authorList>
            <person name="Zhang L."/>
            <person name="Zhang C."/>
            <person name="Wu P."/>
            <person name="Chen Y."/>
            <person name="Li M."/>
            <person name="Jiang H."/>
            <person name="Wu G."/>
        </authorList>
    </citation>
    <scope>NUCLEOTIDE SEQUENCE [LARGE SCALE GENOMIC DNA]</scope>
    <source>
        <strain evidence="2">cv. GZQX0401</strain>
        <tissue evidence="1">Young leaves</tissue>
    </source>
</reference>
<evidence type="ECO:0000313" key="1">
    <source>
        <dbReference type="EMBL" id="KDP34305.1"/>
    </source>
</evidence>
<accession>A0A067KPU4</accession>
<dbReference type="AlphaFoldDB" id="A0A067KPU4"/>